<dbReference type="InterPro" id="IPR029063">
    <property type="entry name" value="SAM-dependent_MTases_sf"/>
</dbReference>
<dbReference type="GO" id="GO:0009307">
    <property type="term" value="P:DNA restriction-modification system"/>
    <property type="evidence" value="ECO:0007669"/>
    <property type="project" value="UniProtKB-KW"/>
</dbReference>
<keyword evidence="3" id="KW-0808">Transferase</keyword>
<evidence type="ECO:0000313" key="9">
    <source>
        <dbReference type="Proteomes" id="UP000516160"/>
    </source>
</evidence>
<dbReference type="GO" id="GO:0004519">
    <property type="term" value="F:endonuclease activity"/>
    <property type="evidence" value="ECO:0007669"/>
    <property type="project" value="UniProtKB-KW"/>
</dbReference>
<evidence type="ECO:0000256" key="1">
    <source>
        <dbReference type="ARBA" id="ARBA00006594"/>
    </source>
</evidence>
<keyword evidence="8" id="KW-0540">Nuclease</keyword>
<dbReference type="Pfam" id="PF22722">
    <property type="entry name" value="NA-iREase1"/>
    <property type="match status" value="1"/>
</dbReference>
<dbReference type="EC" id="2.1.1.-" evidence="5"/>
<dbReference type="GO" id="GO:0008170">
    <property type="term" value="F:N-methyltransferase activity"/>
    <property type="evidence" value="ECO:0007669"/>
    <property type="project" value="InterPro"/>
</dbReference>
<keyword evidence="9" id="KW-1185">Reference proteome</keyword>
<feature type="domain" description="DNA methylase N-4/N-6" evidence="6">
    <location>
        <begin position="22"/>
        <end position="291"/>
    </location>
</feature>
<dbReference type="AlphaFoldDB" id="A0A7G9W5Y6"/>
<dbReference type="GO" id="GO:0032259">
    <property type="term" value="P:methylation"/>
    <property type="evidence" value="ECO:0007669"/>
    <property type="project" value="UniProtKB-KW"/>
</dbReference>
<dbReference type="Proteomes" id="UP000516160">
    <property type="component" value="Chromosome"/>
</dbReference>
<dbReference type="PANTHER" id="PTHR13370">
    <property type="entry name" value="RNA METHYLASE-RELATED"/>
    <property type="match status" value="1"/>
</dbReference>
<dbReference type="REBASE" id="443342">
    <property type="entry name" value="M.CbaLB2ORF4580P"/>
</dbReference>
<name>A0A7G9W5Y6_ALKCA</name>
<dbReference type="EMBL" id="CP058559">
    <property type="protein sequence ID" value="QNO14098.1"/>
    <property type="molecule type" value="Genomic_DNA"/>
</dbReference>
<sequence length="461" mass="52285">MINKLYYGDNLNILKVIPTGSIDLVYLDPPFNSKKDYNLLFKNESGLKSEAQIRAFSDTWKWDINAERTWSHIVSCMKPSTISLLSSLRQFMGENSVMAYLVMMAPRLDEMHRILKDTGSIFLHCDPTSSHYLKLLMDSIFLPENFRNEIVWCYRQGGRSTRHFPRKHDIILFYSKTDNWTFNPDSVRIPYHGTGGYQTSGNGVTNPNGRNYQPNPDGKIPEDWWDIPAIPPMSKERIGYPTQKPLDLLERIISSCSNEGDVILDPFCGCGTTIVAAEKLKRKWIGIDITNLAITLVLTRLEQFFGPRLSLYSIEGTPVDIDGAKTLASQDRYQFQWWALGLIGARPLENNKKGPDGGVDGFIFFNYELQSSRVGKVVVQVKSGKVSVTTIRELSTVRRNQDADIAVLLTLEPPTQGMKREAACEGFFTCLYDGRLYPRVQILTIEETLNGSKVDYPVVRP</sequence>
<evidence type="ECO:0000256" key="5">
    <source>
        <dbReference type="RuleBase" id="RU362026"/>
    </source>
</evidence>
<evidence type="ECO:0000259" key="6">
    <source>
        <dbReference type="Pfam" id="PF01555"/>
    </source>
</evidence>
<evidence type="ECO:0000313" key="8">
    <source>
        <dbReference type="EMBL" id="QNO14098.1"/>
    </source>
</evidence>
<keyword evidence="4" id="KW-0680">Restriction system</keyword>
<keyword evidence="8" id="KW-0378">Hydrolase</keyword>
<dbReference type="Gene3D" id="3.40.50.150">
    <property type="entry name" value="Vaccinia Virus protein VP39"/>
    <property type="match status" value="1"/>
</dbReference>
<comment type="similarity">
    <text evidence="1 5">Belongs to the N(4)/N(6)-methyltransferase family.</text>
</comment>
<evidence type="ECO:0000259" key="7">
    <source>
        <dbReference type="Pfam" id="PF22722"/>
    </source>
</evidence>
<dbReference type="SUPFAM" id="SSF53335">
    <property type="entry name" value="S-adenosyl-L-methionine-dependent methyltransferases"/>
    <property type="match status" value="1"/>
</dbReference>
<gene>
    <name evidence="8" type="ORF">HYG86_04580</name>
</gene>
<dbReference type="KEGG" id="acae:HYG86_04580"/>
<dbReference type="PRINTS" id="PR00508">
    <property type="entry name" value="S21N4MTFRASE"/>
</dbReference>
<dbReference type="InterPro" id="IPR001091">
    <property type="entry name" value="RM_Methyltransferase"/>
</dbReference>
<protein>
    <recommendedName>
        <fullName evidence="5">Methyltransferase</fullName>
        <ecNumber evidence="5">2.1.1.-</ecNumber>
    </recommendedName>
</protein>
<dbReference type="GO" id="GO:0003677">
    <property type="term" value="F:DNA binding"/>
    <property type="evidence" value="ECO:0007669"/>
    <property type="project" value="InterPro"/>
</dbReference>
<organism evidence="8 9">
    <name type="scientific">Alkalicella caledoniensis</name>
    <dbReference type="NCBI Taxonomy" id="2731377"/>
    <lineage>
        <taxon>Bacteria</taxon>
        <taxon>Bacillati</taxon>
        <taxon>Bacillota</taxon>
        <taxon>Clostridia</taxon>
        <taxon>Eubacteriales</taxon>
        <taxon>Proteinivoracaceae</taxon>
        <taxon>Alkalicella</taxon>
    </lineage>
</organism>
<accession>A0A7G9W5Y6</accession>
<feature type="domain" description="NACHT-associated inactive Restriction Endonuclease 1 sensor" evidence="7">
    <location>
        <begin position="347"/>
        <end position="423"/>
    </location>
</feature>
<dbReference type="GO" id="GO:0005737">
    <property type="term" value="C:cytoplasm"/>
    <property type="evidence" value="ECO:0007669"/>
    <property type="project" value="TreeGrafter"/>
</dbReference>
<evidence type="ECO:0000256" key="4">
    <source>
        <dbReference type="ARBA" id="ARBA00022747"/>
    </source>
</evidence>
<reference evidence="8 9" key="1">
    <citation type="submission" date="2020-07" db="EMBL/GenBank/DDBJ databases">
        <title>Alkalicella. sp. LB2 genome.</title>
        <authorList>
            <person name="Postec A."/>
            <person name="Quemeneur M."/>
        </authorList>
    </citation>
    <scope>NUCLEOTIDE SEQUENCE [LARGE SCALE GENOMIC DNA]</scope>
    <source>
        <strain evidence="8 9">LB2</strain>
    </source>
</reference>
<keyword evidence="2" id="KW-0489">Methyltransferase</keyword>
<dbReference type="InterPro" id="IPR002052">
    <property type="entry name" value="DNA_methylase_N6_adenine_CS"/>
</dbReference>
<proteinExistence type="inferred from homology"/>
<keyword evidence="8" id="KW-0255">Endonuclease</keyword>
<dbReference type="PANTHER" id="PTHR13370:SF24">
    <property type="entry name" value="TYPE III RESTRICTION-MODIFICATION ENZYME STYLTI MOD SUBUNIT"/>
    <property type="match status" value="1"/>
</dbReference>
<dbReference type="InterPro" id="IPR054557">
    <property type="entry name" value="NA-iREase1_dom"/>
</dbReference>
<dbReference type="Pfam" id="PF01555">
    <property type="entry name" value="N6_N4_Mtase"/>
    <property type="match status" value="1"/>
</dbReference>
<dbReference type="PROSITE" id="PS00092">
    <property type="entry name" value="N6_MTASE"/>
    <property type="match status" value="1"/>
</dbReference>
<evidence type="ECO:0000256" key="2">
    <source>
        <dbReference type="ARBA" id="ARBA00022603"/>
    </source>
</evidence>
<evidence type="ECO:0000256" key="3">
    <source>
        <dbReference type="ARBA" id="ARBA00022679"/>
    </source>
</evidence>
<dbReference type="InterPro" id="IPR002941">
    <property type="entry name" value="DNA_methylase_N4/N6"/>
</dbReference>
<dbReference type="RefSeq" id="WP_213167759.1">
    <property type="nucleotide sequence ID" value="NZ_CP058559.1"/>
</dbReference>